<evidence type="ECO:0000313" key="2">
    <source>
        <dbReference type="Proteomes" id="UP000789920"/>
    </source>
</evidence>
<proteinExistence type="predicted"/>
<sequence length="209" mass="23102">MSASIHVAALEGQLYAVQQVIKSEPTAVNSKDEFLLDNGSDVNAADEAYWTPLHIAGNLAVTEKLLQLGATVNAQNEMGLTPFLHKKYFIRHYAASKNRIEIGTLLLERGADLNIRDQNNQTPLHRCAVCGYTVFVKLLLEKGARPNVADKVKNTPLHLACEEGYGDCALVLIENGGDITLENEQKQTPLDLCKKQLRDFILQQTSTEE</sequence>
<evidence type="ECO:0000313" key="1">
    <source>
        <dbReference type="EMBL" id="CAG8493773.1"/>
    </source>
</evidence>
<keyword evidence="2" id="KW-1185">Reference proteome</keyword>
<comment type="caution">
    <text evidence="1">The sequence shown here is derived from an EMBL/GenBank/DDBJ whole genome shotgun (WGS) entry which is preliminary data.</text>
</comment>
<reference evidence="1" key="1">
    <citation type="submission" date="2021-06" db="EMBL/GenBank/DDBJ databases">
        <authorList>
            <person name="Kallberg Y."/>
            <person name="Tangrot J."/>
            <person name="Rosling A."/>
        </authorList>
    </citation>
    <scope>NUCLEOTIDE SEQUENCE</scope>
    <source>
        <strain evidence="1">MA461A</strain>
    </source>
</reference>
<dbReference type="Proteomes" id="UP000789920">
    <property type="component" value="Unassembled WGS sequence"/>
</dbReference>
<accession>A0ACA9KU98</accession>
<gene>
    <name evidence="1" type="ORF">RPERSI_LOCUS1509</name>
</gene>
<organism evidence="1 2">
    <name type="scientific">Racocetra persica</name>
    <dbReference type="NCBI Taxonomy" id="160502"/>
    <lineage>
        <taxon>Eukaryota</taxon>
        <taxon>Fungi</taxon>
        <taxon>Fungi incertae sedis</taxon>
        <taxon>Mucoromycota</taxon>
        <taxon>Glomeromycotina</taxon>
        <taxon>Glomeromycetes</taxon>
        <taxon>Diversisporales</taxon>
        <taxon>Gigasporaceae</taxon>
        <taxon>Racocetra</taxon>
    </lineage>
</organism>
<dbReference type="EMBL" id="CAJVQC010001404">
    <property type="protein sequence ID" value="CAG8493773.1"/>
    <property type="molecule type" value="Genomic_DNA"/>
</dbReference>
<protein>
    <submittedName>
        <fullName evidence="1">21989_t:CDS:1</fullName>
    </submittedName>
</protein>
<name>A0ACA9KU98_9GLOM</name>